<evidence type="ECO:0000313" key="2">
    <source>
        <dbReference type="Proteomes" id="UP001148629"/>
    </source>
</evidence>
<accession>A0ACC1SI22</accession>
<organism evidence="1 2">
    <name type="scientific">Fusarium decemcellulare</name>
    <dbReference type="NCBI Taxonomy" id="57161"/>
    <lineage>
        <taxon>Eukaryota</taxon>
        <taxon>Fungi</taxon>
        <taxon>Dikarya</taxon>
        <taxon>Ascomycota</taxon>
        <taxon>Pezizomycotina</taxon>
        <taxon>Sordariomycetes</taxon>
        <taxon>Hypocreomycetidae</taxon>
        <taxon>Hypocreales</taxon>
        <taxon>Nectriaceae</taxon>
        <taxon>Fusarium</taxon>
        <taxon>Fusarium decemcellulare species complex</taxon>
    </lineage>
</organism>
<dbReference type="EMBL" id="JANRMS010000428">
    <property type="protein sequence ID" value="KAJ3540036.1"/>
    <property type="molecule type" value="Genomic_DNA"/>
</dbReference>
<protein>
    <submittedName>
        <fullName evidence="1">Uncharacterized protein</fullName>
    </submittedName>
</protein>
<comment type="caution">
    <text evidence="1">The sequence shown here is derived from an EMBL/GenBank/DDBJ whole genome shotgun (WGS) entry which is preliminary data.</text>
</comment>
<evidence type="ECO:0000313" key="1">
    <source>
        <dbReference type="EMBL" id="KAJ3540036.1"/>
    </source>
</evidence>
<keyword evidence="2" id="KW-1185">Reference proteome</keyword>
<dbReference type="Proteomes" id="UP001148629">
    <property type="component" value="Unassembled WGS sequence"/>
</dbReference>
<gene>
    <name evidence="1" type="ORF">NM208_g5237</name>
</gene>
<sequence length="147" mass="15708">MESGSVTTSYLSTQSDRRHPSHLAVPGSNDPNGIMNQFQGMTLGGMNMPGTHPAPLHMAPPYMLGSDGHFVLAPMQGSQSIPLNHSNETGYGGYHVNGAYANPYMGLPVPLMPFTPGRTNAAHARVDRTQSEAPPGLENPPRVLLNY</sequence>
<name>A0ACC1SI22_9HYPO</name>
<proteinExistence type="predicted"/>
<reference evidence="1" key="1">
    <citation type="submission" date="2022-08" db="EMBL/GenBank/DDBJ databases">
        <title>Genome Sequence of Fusarium decemcellulare.</title>
        <authorList>
            <person name="Buettner E."/>
        </authorList>
    </citation>
    <scope>NUCLEOTIDE SEQUENCE</scope>
    <source>
        <strain evidence="1">Babe19</strain>
    </source>
</reference>